<dbReference type="AlphaFoldDB" id="A0AAD4N0P7"/>
<reference evidence="2" key="1">
    <citation type="submission" date="2022-01" db="EMBL/GenBank/DDBJ databases">
        <title>Genome Sequence Resource for Two Populations of Ditylenchus destructor, the Migratory Endoparasitic Phytonematode.</title>
        <authorList>
            <person name="Zhang H."/>
            <person name="Lin R."/>
            <person name="Xie B."/>
        </authorList>
    </citation>
    <scope>NUCLEOTIDE SEQUENCE</scope>
    <source>
        <strain evidence="2">BazhouSP</strain>
    </source>
</reference>
<dbReference type="EMBL" id="JAKKPZ010000039">
    <property type="protein sequence ID" value="KAI1707704.1"/>
    <property type="molecule type" value="Genomic_DNA"/>
</dbReference>
<feature type="chain" id="PRO_5042091930" evidence="1">
    <location>
        <begin position="25"/>
        <end position="189"/>
    </location>
</feature>
<evidence type="ECO:0000313" key="2">
    <source>
        <dbReference type="EMBL" id="KAI1707704.1"/>
    </source>
</evidence>
<feature type="signal peptide" evidence="1">
    <location>
        <begin position="1"/>
        <end position="24"/>
    </location>
</feature>
<comment type="caution">
    <text evidence="2">The sequence shown here is derived from an EMBL/GenBank/DDBJ whole genome shotgun (WGS) entry which is preliminary data.</text>
</comment>
<proteinExistence type="predicted"/>
<sequence length="189" mass="21383">MSLLEFYFASILTGLSVFLLPGFAEKPVEIACNECDCGQAAESWVKPNDIHSFSYTPCALVCCRNFGLCFTSRDCPKKDHICFIVTDSFSREMGNERRRPKARFSKKRGLTRDQEYCGKPTRCRCGPPTDISPHKNKTLTIGCPHGCRKDEKCLYQNEDIDFKCYYCTVNSCYVSHVISVVNASLLVDL</sequence>
<name>A0AAD4N0P7_9BILA</name>
<organism evidence="2 3">
    <name type="scientific">Ditylenchus destructor</name>
    <dbReference type="NCBI Taxonomy" id="166010"/>
    <lineage>
        <taxon>Eukaryota</taxon>
        <taxon>Metazoa</taxon>
        <taxon>Ecdysozoa</taxon>
        <taxon>Nematoda</taxon>
        <taxon>Chromadorea</taxon>
        <taxon>Rhabditida</taxon>
        <taxon>Tylenchina</taxon>
        <taxon>Tylenchomorpha</taxon>
        <taxon>Sphaerularioidea</taxon>
        <taxon>Anguinidae</taxon>
        <taxon>Anguininae</taxon>
        <taxon>Ditylenchus</taxon>
    </lineage>
</organism>
<keyword evidence="3" id="KW-1185">Reference proteome</keyword>
<protein>
    <submittedName>
        <fullName evidence="2">Uncharacterized protein</fullName>
    </submittedName>
</protein>
<evidence type="ECO:0000256" key="1">
    <source>
        <dbReference type="SAM" id="SignalP"/>
    </source>
</evidence>
<keyword evidence="1" id="KW-0732">Signal</keyword>
<accession>A0AAD4N0P7</accession>
<dbReference type="Proteomes" id="UP001201812">
    <property type="component" value="Unassembled WGS sequence"/>
</dbReference>
<evidence type="ECO:0000313" key="3">
    <source>
        <dbReference type="Proteomes" id="UP001201812"/>
    </source>
</evidence>
<gene>
    <name evidence="2" type="ORF">DdX_12259</name>
</gene>